<organism evidence="2 3">
    <name type="scientific">Cellulomonas soli</name>
    <dbReference type="NCBI Taxonomy" id="931535"/>
    <lineage>
        <taxon>Bacteria</taxon>
        <taxon>Bacillati</taxon>
        <taxon>Actinomycetota</taxon>
        <taxon>Actinomycetes</taxon>
        <taxon>Micrococcales</taxon>
        <taxon>Cellulomonadaceae</taxon>
        <taxon>Cellulomonas</taxon>
    </lineage>
</organism>
<proteinExistence type="predicted"/>
<protein>
    <submittedName>
        <fullName evidence="2">CHAT domain-containing protein</fullName>
    </submittedName>
</protein>
<feature type="domain" description="CHAT" evidence="1">
    <location>
        <begin position="604"/>
        <end position="826"/>
    </location>
</feature>
<dbReference type="Pfam" id="PF12770">
    <property type="entry name" value="CHAT"/>
    <property type="match status" value="1"/>
</dbReference>
<keyword evidence="3" id="KW-1185">Reference proteome</keyword>
<dbReference type="Gene3D" id="1.25.40.10">
    <property type="entry name" value="Tetratricopeptide repeat domain"/>
    <property type="match status" value="1"/>
</dbReference>
<gene>
    <name evidence="2" type="ORF">CSO01_04600</name>
</gene>
<sequence length="846" mass="90096">MASRAAGDLRALAWSLRALAWAHRSRWDHGTADRLLAEALRLGRRSGDGLLVVHVRMTRHAVRQEMGRAAAARRDLDAALEALVDAPEGEERSLAAARIRMQQATSDANAGRMERAEPRLRELARDPWLTDTDRYKLLNNLGFVIAHRGAYDEALEWVEQAVEVAARLGPAALAPVLQSRAWIRVQSGRLALGLRDFDEAARVYADAGLPLGEYYAEYADTMADLRLLPEASTAARRAVEEFEAAHVPFMGAEARLRLAQISLLEGDLEAARVTAETAVAALDRQRRGAWRDRALLVGVEARRLAGEATATELAAVRRAAARLERGGNLPGAVQAHLVAGRLAMAEDRREVALTELGRAGRLASGGAVLVRVRGRLAVALAARVADRHTDVLAACRAGLRDLAGHRASLPTMELRALASGHGAELGELGLGVVLRQSSPARVLEWMERTRAAALLTRVPAEPTTSPRARDRRQRLASGFDTTTRAGATAEVVADVEEQVRERASSWTRDVVQDERGVERAQVFGLGPLRDALGDRVLVEYGRHGGRLVAVVVRRSRSRVVELGQEAEVDDQLRALFFALRRLANPRASASSDAARASADLRVDELHRMLVAPLGLRPDDELVVVPAGLLHGVPWSALHEGPVAMAPSATLWARTAEAATVRDGGTVLVAGPELDGAREEVDALAALHPAATVLGPQESTAEVVLGALAEADLGHLACHGALRADNPMFSSLALADGPVTVQELHAAGAAPRRLVLASCHGGADVAYAGGEVLGLVSAMLAQGTQGVVASIAAIPDVEAVDLMVGLHRRLRSGDTLAHALHAARAGIDRQTPGGYVNWCTFGAHGAA</sequence>
<evidence type="ECO:0000313" key="2">
    <source>
        <dbReference type="EMBL" id="GEP67745.1"/>
    </source>
</evidence>
<dbReference type="EMBL" id="BKAL01000001">
    <property type="protein sequence ID" value="GEP67745.1"/>
    <property type="molecule type" value="Genomic_DNA"/>
</dbReference>
<accession>A0A512P972</accession>
<dbReference type="SUPFAM" id="SSF48452">
    <property type="entry name" value="TPR-like"/>
    <property type="match status" value="2"/>
</dbReference>
<reference evidence="2 3" key="1">
    <citation type="submission" date="2019-07" db="EMBL/GenBank/DDBJ databases">
        <title>Whole genome shotgun sequence of Cellulomonas soli NBRC 109434.</title>
        <authorList>
            <person name="Hosoyama A."/>
            <person name="Uohara A."/>
            <person name="Ohji S."/>
            <person name="Ichikawa N."/>
        </authorList>
    </citation>
    <scope>NUCLEOTIDE SEQUENCE [LARGE SCALE GENOMIC DNA]</scope>
    <source>
        <strain evidence="2 3">NBRC 109434</strain>
    </source>
</reference>
<comment type="caution">
    <text evidence="2">The sequence shown here is derived from an EMBL/GenBank/DDBJ whole genome shotgun (WGS) entry which is preliminary data.</text>
</comment>
<dbReference type="InterPro" id="IPR011990">
    <property type="entry name" value="TPR-like_helical_dom_sf"/>
</dbReference>
<dbReference type="RefSeq" id="WP_179561623.1">
    <property type="nucleotide sequence ID" value="NZ_BAABBJ010000005.1"/>
</dbReference>
<dbReference type="Proteomes" id="UP000321798">
    <property type="component" value="Unassembled WGS sequence"/>
</dbReference>
<evidence type="ECO:0000313" key="3">
    <source>
        <dbReference type="Proteomes" id="UP000321798"/>
    </source>
</evidence>
<evidence type="ECO:0000259" key="1">
    <source>
        <dbReference type="Pfam" id="PF12770"/>
    </source>
</evidence>
<dbReference type="AlphaFoldDB" id="A0A512P972"/>
<dbReference type="InterPro" id="IPR024983">
    <property type="entry name" value="CHAT_dom"/>
</dbReference>
<name>A0A512P972_9CELL</name>